<dbReference type="InterPro" id="IPR005561">
    <property type="entry name" value="ANTAR"/>
</dbReference>
<dbReference type="Pfam" id="PF03861">
    <property type="entry name" value="ANTAR"/>
    <property type="match status" value="1"/>
</dbReference>
<dbReference type="InterPro" id="IPR036388">
    <property type="entry name" value="WH-like_DNA-bd_sf"/>
</dbReference>
<dbReference type="PROSITE" id="PS50921">
    <property type="entry name" value="ANTAR"/>
    <property type="match status" value="1"/>
</dbReference>
<dbReference type="RefSeq" id="WP_109602690.1">
    <property type="nucleotide sequence ID" value="NZ_BONA01000100.1"/>
</dbReference>
<protein>
    <submittedName>
        <fullName evidence="6">GAF domain-containing protein</fullName>
    </submittedName>
</protein>
<keyword evidence="4" id="KW-0804">Transcription</keyword>
<feature type="domain" description="ANTAR" evidence="5">
    <location>
        <begin position="168"/>
        <end position="229"/>
    </location>
</feature>
<dbReference type="OrthoDB" id="3688893at2"/>
<dbReference type="SMART" id="SM01012">
    <property type="entry name" value="ANTAR"/>
    <property type="match status" value="1"/>
</dbReference>
<evidence type="ECO:0000313" key="7">
    <source>
        <dbReference type="Proteomes" id="UP000245697"/>
    </source>
</evidence>
<evidence type="ECO:0000256" key="4">
    <source>
        <dbReference type="ARBA" id="ARBA00023163"/>
    </source>
</evidence>
<dbReference type="Gene3D" id="1.10.10.10">
    <property type="entry name" value="Winged helix-like DNA-binding domain superfamily/Winged helix DNA-binding domain"/>
    <property type="match status" value="1"/>
</dbReference>
<keyword evidence="1" id="KW-0808">Transferase</keyword>
<evidence type="ECO:0000256" key="2">
    <source>
        <dbReference type="ARBA" id="ARBA00022777"/>
    </source>
</evidence>
<dbReference type="InterPro" id="IPR011006">
    <property type="entry name" value="CheY-like_superfamily"/>
</dbReference>
<dbReference type="SMART" id="SM00065">
    <property type="entry name" value="GAF"/>
    <property type="match status" value="1"/>
</dbReference>
<dbReference type="Gene3D" id="3.30.450.40">
    <property type="match status" value="1"/>
</dbReference>
<dbReference type="PIRSF" id="PIRSF036625">
    <property type="entry name" value="GAF_ANTAR"/>
    <property type="match status" value="1"/>
</dbReference>
<keyword evidence="7" id="KW-1185">Reference proteome</keyword>
<dbReference type="SUPFAM" id="SSF55781">
    <property type="entry name" value="GAF domain-like"/>
    <property type="match status" value="1"/>
</dbReference>
<dbReference type="EMBL" id="QGGR01000040">
    <property type="protein sequence ID" value="PWK30177.1"/>
    <property type="molecule type" value="Genomic_DNA"/>
</dbReference>
<keyword evidence="3" id="KW-0805">Transcription regulation</keyword>
<dbReference type="Pfam" id="PF13185">
    <property type="entry name" value="GAF_2"/>
    <property type="match status" value="1"/>
</dbReference>
<proteinExistence type="predicted"/>
<accession>A0A316EHT2</accession>
<name>A0A316EHT2_9ACTN</name>
<keyword evidence="2" id="KW-0418">Kinase</keyword>
<dbReference type="GO" id="GO:0003723">
    <property type="term" value="F:RNA binding"/>
    <property type="evidence" value="ECO:0007669"/>
    <property type="project" value="InterPro"/>
</dbReference>
<gene>
    <name evidence="6" type="ORF">BC793_14031</name>
</gene>
<evidence type="ECO:0000259" key="5">
    <source>
        <dbReference type="PROSITE" id="PS50921"/>
    </source>
</evidence>
<organism evidence="6 7">
    <name type="scientific">Actinoplanes xinjiangensis</name>
    <dbReference type="NCBI Taxonomy" id="512350"/>
    <lineage>
        <taxon>Bacteria</taxon>
        <taxon>Bacillati</taxon>
        <taxon>Actinomycetota</taxon>
        <taxon>Actinomycetes</taxon>
        <taxon>Micromonosporales</taxon>
        <taxon>Micromonosporaceae</taxon>
        <taxon>Actinoplanes</taxon>
    </lineage>
</organism>
<reference evidence="6 7" key="1">
    <citation type="submission" date="2018-05" db="EMBL/GenBank/DDBJ databases">
        <title>Genomic Encyclopedia of Archaeal and Bacterial Type Strains, Phase II (KMG-II): from individual species to whole genera.</title>
        <authorList>
            <person name="Goeker M."/>
        </authorList>
    </citation>
    <scope>NUCLEOTIDE SEQUENCE [LARGE SCALE GENOMIC DNA]</scope>
    <source>
        <strain evidence="6 7">DSM 45184</strain>
    </source>
</reference>
<dbReference type="InterPro" id="IPR029016">
    <property type="entry name" value="GAF-like_dom_sf"/>
</dbReference>
<dbReference type="GO" id="GO:0016301">
    <property type="term" value="F:kinase activity"/>
    <property type="evidence" value="ECO:0007669"/>
    <property type="project" value="UniProtKB-KW"/>
</dbReference>
<dbReference type="InterPro" id="IPR003018">
    <property type="entry name" value="GAF"/>
</dbReference>
<evidence type="ECO:0000256" key="3">
    <source>
        <dbReference type="ARBA" id="ARBA00023015"/>
    </source>
</evidence>
<dbReference type="Proteomes" id="UP000245697">
    <property type="component" value="Unassembled WGS sequence"/>
</dbReference>
<evidence type="ECO:0000256" key="1">
    <source>
        <dbReference type="ARBA" id="ARBA00022679"/>
    </source>
</evidence>
<comment type="caution">
    <text evidence="6">The sequence shown here is derived from an EMBL/GenBank/DDBJ whole genome shotgun (WGS) entry which is preliminary data.</text>
</comment>
<dbReference type="AlphaFoldDB" id="A0A316EHT2"/>
<dbReference type="InterPro" id="IPR012074">
    <property type="entry name" value="GAF_ANTAR"/>
</dbReference>
<evidence type="ECO:0000313" key="6">
    <source>
        <dbReference type="EMBL" id="PWK30177.1"/>
    </source>
</evidence>
<dbReference type="SUPFAM" id="SSF52172">
    <property type="entry name" value="CheY-like"/>
    <property type="match status" value="1"/>
</dbReference>
<sequence>MTDDRPADPAEAFAELGRIKLAETDLEGVLNRIAVLAQRTIPGAAEVSVTLVRNVGAHTAVFTGESALGLDESQYKAGYGPCLDAAATATTFSLPDMAEESRWPEFARRAADAGIHSSLSVGLPVHTDVTGALNIYATEARALDEEAIELAQAFSGYAAVALANAHLYDTNASLAQHLQAAMQSRAVIEQAKGILMGGRRCSAEEAFMILTKLSQDTNRKLRDVAAALVDSVQNSKSS</sequence>